<accession>A0A0R1K4X4</accession>
<dbReference type="PROSITE" id="PS51273">
    <property type="entry name" value="GATASE_TYPE_1"/>
    <property type="match status" value="1"/>
</dbReference>
<dbReference type="RefSeq" id="WP_056944186.1">
    <property type="nucleotide sequence ID" value="NZ_AZDT01000028.1"/>
</dbReference>
<dbReference type="SUPFAM" id="SSF52317">
    <property type="entry name" value="Class I glutamine amidotransferase-like"/>
    <property type="match status" value="1"/>
</dbReference>
<evidence type="ECO:0000313" key="1">
    <source>
        <dbReference type="EMBL" id="KRK75897.1"/>
    </source>
</evidence>
<dbReference type="Pfam" id="PF07722">
    <property type="entry name" value="Peptidase_C26"/>
    <property type="match status" value="1"/>
</dbReference>
<dbReference type="OrthoDB" id="9813383at2"/>
<keyword evidence="1" id="KW-0808">Transferase</keyword>
<dbReference type="GO" id="GO:0005829">
    <property type="term" value="C:cytosol"/>
    <property type="evidence" value="ECO:0007669"/>
    <property type="project" value="TreeGrafter"/>
</dbReference>
<comment type="caution">
    <text evidence="1">The sequence shown here is derived from an EMBL/GenBank/DDBJ whole genome shotgun (WGS) entry which is preliminary data.</text>
</comment>
<dbReference type="InterPro" id="IPR011697">
    <property type="entry name" value="Peptidase_C26"/>
</dbReference>
<dbReference type="GO" id="GO:0016740">
    <property type="term" value="F:transferase activity"/>
    <property type="evidence" value="ECO:0007669"/>
    <property type="project" value="UniProtKB-KW"/>
</dbReference>
<reference evidence="1 2" key="1">
    <citation type="journal article" date="2015" name="Genome Announc.">
        <title>Expanding the biotechnology potential of lactobacilli through comparative genomics of 213 strains and associated genera.</title>
        <authorList>
            <person name="Sun Z."/>
            <person name="Harris H.M."/>
            <person name="McCann A."/>
            <person name="Guo C."/>
            <person name="Argimon S."/>
            <person name="Zhang W."/>
            <person name="Yang X."/>
            <person name="Jeffery I.B."/>
            <person name="Cooney J.C."/>
            <person name="Kagawa T.F."/>
            <person name="Liu W."/>
            <person name="Song Y."/>
            <person name="Salvetti E."/>
            <person name="Wrobel A."/>
            <person name="Rasinkangas P."/>
            <person name="Parkhill J."/>
            <person name="Rea M.C."/>
            <person name="O'Sullivan O."/>
            <person name="Ritari J."/>
            <person name="Douillard F.P."/>
            <person name="Paul Ross R."/>
            <person name="Yang R."/>
            <person name="Briner A.E."/>
            <person name="Felis G.E."/>
            <person name="de Vos W.M."/>
            <person name="Barrangou R."/>
            <person name="Klaenhammer T.R."/>
            <person name="Caufield P.W."/>
            <person name="Cui Y."/>
            <person name="Zhang H."/>
            <person name="O'Toole P.W."/>
        </authorList>
    </citation>
    <scope>NUCLEOTIDE SEQUENCE [LARGE SCALE GENOMIC DNA]</scope>
    <source>
        <strain evidence="1 2">DSM 19117</strain>
    </source>
</reference>
<dbReference type="InterPro" id="IPR029062">
    <property type="entry name" value="Class_I_gatase-like"/>
</dbReference>
<dbReference type="EMBL" id="AZDT01000028">
    <property type="protein sequence ID" value="KRK75897.1"/>
    <property type="molecule type" value="Genomic_DNA"/>
</dbReference>
<dbReference type="STRING" id="1423773.FD30_GL001711"/>
<keyword evidence="1" id="KW-0315">Glutamine amidotransferase</keyword>
<dbReference type="PANTHER" id="PTHR43235:SF1">
    <property type="entry name" value="GLUTAMINE AMIDOTRANSFERASE PB2B2.05-RELATED"/>
    <property type="match status" value="1"/>
</dbReference>
<dbReference type="PATRIC" id="fig|1423773.3.peg.1756"/>
<dbReference type="InterPro" id="IPR044668">
    <property type="entry name" value="PuuD-like"/>
</dbReference>
<dbReference type="CDD" id="cd01745">
    <property type="entry name" value="GATase1_2"/>
    <property type="match status" value="1"/>
</dbReference>
<sequence>MKKIIGITADELLAPMPYINQQHADFVPRPLIDAVTATQAIPLGLSPVPTTDVADLLAPLDGLILTGGPDVDPTFMGEDPRPALGITNRRRDIFEIALVRAAVAQHLPILAICRGMHVVNVALGGTLYQDLLTQYPGKGLLKHQQAAPGNLPTHTVTVRPSALQDAVGQHPFVNSRHHQAVRFPADDVLIVARASDGVIEGIENADASIQGVQWHPENMWREFPEQRALFQAFTDRL</sequence>
<dbReference type="AlphaFoldDB" id="A0A0R1K4X4"/>
<proteinExistence type="predicted"/>
<evidence type="ECO:0000313" key="2">
    <source>
        <dbReference type="Proteomes" id="UP000051162"/>
    </source>
</evidence>
<dbReference type="PANTHER" id="PTHR43235">
    <property type="entry name" value="GLUTAMINE AMIDOTRANSFERASE PB2B2.05-RELATED"/>
    <property type="match status" value="1"/>
</dbReference>
<dbReference type="Proteomes" id="UP000051162">
    <property type="component" value="Unassembled WGS sequence"/>
</dbReference>
<dbReference type="GO" id="GO:0016811">
    <property type="term" value="F:hydrolase activity, acting on carbon-nitrogen (but not peptide) bonds, in linear amides"/>
    <property type="evidence" value="ECO:0007669"/>
    <property type="project" value="InterPro"/>
</dbReference>
<name>A0A0R1K4X4_9LACO</name>
<dbReference type="Gene3D" id="3.40.50.880">
    <property type="match status" value="1"/>
</dbReference>
<gene>
    <name evidence="1" type="ORF">FD30_GL001711</name>
</gene>
<dbReference type="GeneID" id="84783144"/>
<protein>
    <submittedName>
        <fullName evidence="1">Glutamine amidotransferase</fullName>
    </submittedName>
</protein>
<keyword evidence="2" id="KW-1185">Reference proteome</keyword>
<organism evidence="1 2">
    <name type="scientific">Levilactobacillus namurensis DSM 19117</name>
    <dbReference type="NCBI Taxonomy" id="1423773"/>
    <lineage>
        <taxon>Bacteria</taxon>
        <taxon>Bacillati</taxon>
        <taxon>Bacillota</taxon>
        <taxon>Bacilli</taxon>
        <taxon>Lactobacillales</taxon>
        <taxon>Lactobacillaceae</taxon>
        <taxon>Levilactobacillus</taxon>
    </lineage>
</organism>